<dbReference type="Proteomes" id="UP000694520">
    <property type="component" value="Chromosome 22"/>
</dbReference>
<evidence type="ECO:0000313" key="4">
    <source>
        <dbReference type="Ensembl" id="ENSBGRP00000026699.1"/>
    </source>
</evidence>
<sequence length="321" mass="34493">MAAGGRALRPLLLLLSGLLALGPGALAAKLNIPKVLLPFTRATRVNFTLEASEGCYRWSSTRPEVASIEPLGLDEQQCSRRAVVQARLSQPARLTSIIFAEDIATGQVLRCDAIVDLIHGIQIVSTTRELYLEDAPLELKIQALDSEGNTFSTLAGLVFDWTIVKDTEADGYSDTHNALRILTFLESTYIPPSYISEMEKAAKQGDTILVSGLKTGSSKLKARIQETVYKVGLGGPGSGAASGRTGPWRVHYWRGDAVRGPGSAVSRAWDQVAGEPAPASLHPQGGPSISPCAPALSPNRWLLSRKVSFRGVLPPAERWGW</sequence>
<name>A0A8B9Y0A3_BOSMU</name>
<dbReference type="InterPro" id="IPR055096">
    <property type="entry name" value="Ig_NUP210_1st"/>
</dbReference>
<gene>
    <name evidence="4" type="primary">NUP210</name>
</gene>
<dbReference type="InterPro" id="IPR055097">
    <property type="entry name" value="Ig_NUP210_2nd"/>
</dbReference>
<reference evidence="4" key="1">
    <citation type="submission" date="2019-05" db="EMBL/GenBank/DDBJ databases">
        <authorList>
            <person name="Zhang S."/>
            <person name="Liu J."/>
        </authorList>
    </citation>
    <scope>NUCLEOTIDE SEQUENCE [LARGE SCALE GENOMIC DNA]</scope>
</reference>
<dbReference type="Ensembl" id="ENSBGRT00000030816.1">
    <property type="protein sequence ID" value="ENSBGRP00000026699.1"/>
    <property type="gene ID" value="ENSBGRG00000016433.1"/>
</dbReference>
<dbReference type="PANTHER" id="PTHR23019">
    <property type="entry name" value="NUCLEAR PORE MEMBRANE GLYCOPROTEIN GP210-RELATED"/>
    <property type="match status" value="1"/>
</dbReference>
<dbReference type="GO" id="GO:0005643">
    <property type="term" value="C:nuclear pore"/>
    <property type="evidence" value="ECO:0007669"/>
    <property type="project" value="TreeGrafter"/>
</dbReference>
<keyword evidence="5" id="KW-1185">Reference proteome</keyword>
<evidence type="ECO:0000256" key="1">
    <source>
        <dbReference type="SAM" id="SignalP"/>
    </source>
</evidence>
<proteinExistence type="predicted"/>
<evidence type="ECO:0000259" key="2">
    <source>
        <dbReference type="Pfam" id="PF22967"/>
    </source>
</evidence>
<protein>
    <submittedName>
        <fullName evidence="4">Nucleoporin 210</fullName>
    </submittedName>
</protein>
<dbReference type="Pfam" id="PF22969">
    <property type="entry name" value="Ig_NUP210_2nd"/>
    <property type="match status" value="1"/>
</dbReference>
<dbReference type="PANTHER" id="PTHR23019:SF2">
    <property type="entry name" value="NUCLEAR PORE MEMBRANE GLYCOPROTEIN 210"/>
    <property type="match status" value="1"/>
</dbReference>
<dbReference type="Pfam" id="PF22967">
    <property type="entry name" value="Ig_NUP210_1st"/>
    <property type="match status" value="1"/>
</dbReference>
<dbReference type="GeneTree" id="ENSGT00390000009491"/>
<feature type="signal peptide" evidence="1">
    <location>
        <begin position="1"/>
        <end position="27"/>
    </location>
</feature>
<feature type="chain" id="PRO_5034972773" evidence="1">
    <location>
        <begin position="28"/>
        <end position="321"/>
    </location>
</feature>
<feature type="domain" description="NUP210 Ig-like" evidence="2">
    <location>
        <begin position="28"/>
        <end position="116"/>
    </location>
</feature>
<accession>A0A8B9Y0A3</accession>
<organism evidence="4 5">
    <name type="scientific">Bos mutus grunniens</name>
    <name type="common">Wild yak</name>
    <name type="synonym">Bos grunniens</name>
    <dbReference type="NCBI Taxonomy" id="30521"/>
    <lineage>
        <taxon>Eukaryota</taxon>
        <taxon>Metazoa</taxon>
        <taxon>Chordata</taxon>
        <taxon>Craniata</taxon>
        <taxon>Vertebrata</taxon>
        <taxon>Euteleostomi</taxon>
        <taxon>Mammalia</taxon>
        <taxon>Eutheria</taxon>
        <taxon>Laurasiatheria</taxon>
        <taxon>Artiodactyla</taxon>
        <taxon>Ruminantia</taxon>
        <taxon>Pecora</taxon>
        <taxon>Bovidae</taxon>
        <taxon>Bovinae</taxon>
        <taxon>Bos</taxon>
    </lineage>
</organism>
<evidence type="ECO:0000259" key="3">
    <source>
        <dbReference type="Pfam" id="PF22969"/>
    </source>
</evidence>
<keyword evidence="1" id="KW-0732">Signal</keyword>
<feature type="domain" description="NUP210 Ig-like" evidence="3">
    <location>
        <begin position="125"/>
        <end position="230"/>
    </location>
</feature>
<dbReference type="AlphaFoldDB" id="A0A8B9Y0A3"/>
<evidence type="ECO:0000313" key="5">
    <source>
        <dbReference type="Proteomes" id="UP000694520"/>
    </source>
</evidence>
<dbReference type="InterPro" id="IPR045197">
    <property type="entry name" value="NUP210-like"/>
</dbReference>
<reference evidence="4" key="3">
    <citation type="submission" date="2025-09" db="UniProtKB">
        <authorList>
            <consortium name="Ensembl"/>
        </authorList>
    </citation>
    <scope>IDENTIFICATION</scope>
</reference>
<reference evidence="4" key="2">
    <citation type="submission" date="2025-08" db="UniProtKB">
        <authorList>
            <consortium name="Ensembl"/>
        </authorList>
    </citation>
    <scope>IDENTIFICATION</scope>
</reference>